<gene>
    <name evidence="2" type="ORF">CUJ84_pRLN1000428</name>
</gene>
<sequence>MNAGSGNYVNTRYENEGSPTTQAVVTYSPRTNATGDVFSRTYYDGLGRP</sequence>
<geneLocation type="plasmid" evidence="3">
    <name>prln1</name>
</geneLocation>
<accession>A0A2K9ZCG7</accession>
<protein>
    <recommendedName>
        <fullName evidence="4">RHS repeat protein</fullName>
    </recommendedName>
</protein>
<dbReference type="EMBL" id="CP025013">
    <property type="protein sequence ID" value="AUW45890.1"/>
    <property type="molecule type" value="Genomic_DNA"/>
</dbReference>
<feature type="region of interest" description="Disordered" evidence="1">
    <location>
        <begin position="1"/>
        <end position="22"/>
    </location>
</feature>
<reference evidence="2 3" key="1">
    <citation type="submission" date="2017-11" db="EMBL/GenBank/DDBJ databases">
        <title>Complete genome of Rhizobium leguminosarum Norway, an ineffective micro-symbiont.</title>
        <authorList>
            <person name="Hoffrichter A."/>
            <person name="Liang J."/>
            <person name="Brachmann A."/>
            <person name="Marin M."/>
        </authorList>
    </citation>
    <scope>NUCLEOTIDE SEQUENCE [LARGE SCALE GENOMIC DNA]</scope>
    <source>
        <strain evidence="2 3">Norway</strain>
        <plasmid evidence="3">prln1</plasmid>
    </source>
</reference>
<dbReference type="Proteomes" id="UP000238523">
    <property type="component" value="Plasmid pRLN1"/>
</dbReference>
<organism evidence="2 3">
    <name type="scientific">Rhizobium leguminosarum</name>
    <dbReference type="NCBI Taxonomy" id="384"/>
    <lineage>
        <taxon>Bacteria</taxon>
        <taxon>Pseudomonadati</taxon>
        <taxon>Pseudomonadota</taxon>
        <taxon>Alphaproteobacteria</taxon>
        <taxon>Hyphomicrobiales</taxon>
        <taxon>Rhizobiaceae</taxon>
        <taxon>Rhizobium/Agrobacterium group</taxon>
        <taxon>Rhizobium</taxon>
    </lineage>
</organism>
<proteinExistence type="predicted"/>
<dbReference type="AlphaFoldDB" id="A0A2K9ZCG7"/>
<dbReference type="RefSeq" id="WP_158686966.1">
    <property type="nucleotide sequence ID" value="NZ_CP025013.1"/>
</dbReference>
<name>A0A2K9ZCG7_RHILE</name>
<evidence type="ECO:0008006" key="4">
    <source>
        <dbReference type="Google" id="ProtNLM"/>
    </source>
</evidence>
<evidence type="ECO:0000256" key="1">
    <source>
        <dbReference type="SAM" id="MobiDB-lite"/>
    </source>
</evidence>
<keyword evidence="2" id="KW-0614">Plasmid</keyword>
<evidence type="ECO:0000313" key="3">
    <source>
        <dbReference type="Proteomes" id="UP000238523"/>
    </source>
</evidence>
<evidence type="ECO:0000313" key="2">
    <source>
        <dbReference type="EMBL" id="AUW45890.1"/>
    </source>
</evidence>